<protein>
    <submittedName>
        <fullName evidence="3">Uncharacterized protein</fullName>
    </submittedName>
</protein>
<dbReference type="Proteomes" id="UP000242415">
    <property type="component" value="Unassembled WGS sequence"/>
</dbReference>
<reference evidence="4" key="1">
    <citation type="submission" date="2016-10" db="EMBL/GenBank/DDBJ databases">
        <authorList>
            <person name="Varghese N."/>
            <person name="Submissions S."/>
        </authorList>
    </citation>
    <scope>NUCLEOTIDE SEQUENCE [LARGE SCALE GENOMIC DNA]</scope>
    <source>
        <strain evidence="4">DSM 45245</strain>
    </source>
</reference>
<evidence type="ECO:0000313" key="4">
    <source>
        <dbReference type="Proteomes" id="UP000242415"/>
    </source>
</evidence>
<gene>
    <name evidence="3" type="ORF">SAMN05444365_101960</name>
</gene>
<feature type="compositionally biased region" description="Basic and acidic residues" evidence="1">
    <location>
        <begin position="25"/>
        <end position="36"/>
    </location>
</feature>
<feature type="region of interest" description="Disordered" evidence="1">
    <location>
        <begin position="1"/>
        <end position="73"/>
    </location>
</feature>
<dbReference type="EMBL" id="FNPH01000001">
    <property type="protein sequence ID" value="SDY18101.1"/>
    <property type="molecule type" value="Genomic_DNA"/>
</dbReference>
<feature type="transmembrane region" description="Helical" evidence="2">
    <location>
        <begin position="78"/>
        <end position="101"/>
    </location>
</feature>
<evidence type="ECO:0000256" key="1">
    <source>
        <dbReference type="SAM" id="MobiDB-lite"/>
    </source>
</evidence>
<evidence type="ECO:0000313" key="3">
    <source>
        <dbReference type="EMBL" id="SDY18101.1"/>
    </source>
</evidence>
<keyword evidence="2" id="KW-0472">Membrane</keyword>
<sequence>MPHRGPSGGDPHPGRRPPEAYGRPAEPRAAEPRAAEPRAAGPDGRAGRPDPAAGDGRYYAAAVPSPDTRPPARSRPRWWMVLAVVVPLLVIVGAGTVIRLLGGDGDTAAGPGEGASGRAPAPQAGSSDARFVKAGECLRNEGEPRRPKLVIATCGPATYEVLARFDGATAGEADAKQKCRAVPGYTDWFYFKTEFNALDYVLCLKLR</sequence>
<dbReference type="OrthoDB" id="3373390at2"/>
<organism evidence="3 4">
    <name type="scientific">Micromonospora pattaloongensis</name>
    <dbReference type="NCBI Taxonomy" id="405436"/>
    <lineage>
        <taxon>Bacteria</taxon>
        <taxon>Bacillati</taxon>
        <taxon>Actinomycetota</taxon>
        <taxon>Actinomycetes</taxon>
        <taxon>Micromonosporales</taxon>
        <taxon>Micromonosporaceae</taxon>
        <taxon>Micromonospora</taxon>
    </lineage>
</organism>
<name>A0A1H3HRE6_9ACTN</name>
<dbReference type="AlphaFoldDB" id="A0A1H3HRE6"/>
<evidence type="ECO:0000256" key="2">
    <source>
        <dbReference type="SAM" id="Phobius"/>
    </source>
</evidence>
<keyword evidence="4" id="KW-1185">Reference proteome</keyword>
<feature type="compositionally biased region" description="Low complexity" evidence="1">
    <location>
        <begin position="37"/>
        <end position="57"/>
    </location>
</feature>
<keyword evidence="2" id="KW-0812">Transmembrane</keyword>
<dbReference type="RefSeq" id="WP_139307156.1">
    <property type="nucleotide sequence ID" value="NZ_FNPH01000001.1"/>
</dbReference>
<dbReference type="STRING" id="405436.SAMN05444365_101960"/>
<proteinExistence type="predicted"/>
<keyword evidence="2" id="KW-1133">Transmembrane helix</keyword>
<accession>A0A1H3HRE6</accession>